<dbReference type="Proteomes" id="UP000012527">
    <property type="component" value="Unassembled WGS sequence"/>
</dbReference>
<dbReference type="HOGENOM" id="CLU_133174_0_0_7"/>
<name>N2BCI8_9HELI</name>
<organism evidence="5 6">
    <name type="scientific">Helicobacter bilis WiWa</name>
    <dbReference type="NCBI Taxonomy" id="1235804"/>
    <lineage>
        <taxon>Bacteria</taxon>
        <taxon>Pseudomonadati</taxon>
        <taxon>Campylobacterota</taxon>
        <taxon>Epsilonproteobacteria</taxon>
        <taxon>Campylobacterales</taxon>
        <taxon>Helicobacteraceae</taxon>
        <taxon>Helicobacter</taxon>
    </lineage>
</organism>
<dbReference type="PANTHER" id="PTHR44942">
    <property type="entry name" value="METHYLTRANSF_11 DOMAIN-CONTAINING PROTEIN"/>
    <property type="match status" value="1"/>
</dbReference>
<dbReference type="GO" id="GO:0008757">
    <property type="term" value="F:S-adenosylmethionine-dependent methyltransferase activity"/>
    <property type="evidence" value="ECO:0007669"/>
    <property type="project" value="InterPro"/>
</dbReference>
<evidence type="ECO:0000256" key="3">
    <source>
        <dbReference type="ARBA" id="ARBA00022679"/>
    </source>
</evidence>
<reference evidence="5 6" key="1">
    <citation type="submission" date="2013-02" db="EMBL/GenBank/DDBJ databases">
        <title>The Genome Sequence of Helicobacter bilis WiWa.</title>
        <authorList>
            <consortium name="The Broad Institute Genome Sequencing Platform"/>
            <person name="Ward D."/>
            <person name="Overstreet A.-M.C."/>
            <person name="Ramer-Tait A.E."/>
            <person name="Phillips G.J."/>
            <person name="Wannemuehler M.J."/>
            <person name="Walker B."/>
            <person name="Young S.K."/>
            <person name="Zeng Q."/>
            <person name="Gargeya S."/>
            <person name="Fitzgerald M."/>
            <person name="Haas B."/>
            <person name="Abouelleil A."/>
            <person name="Alvarado L."/>
            <person name="Arachchi H.M."/>
            <person name="Berlin A.M."/>
            <person name="Chapman S.B."/>
            <person name="Dewar J."/>
            <person name="Goldberg J."/>
            <person name="Griggs A."/>
            <person name="Gujja S."/>
            <person name="Hansen M."/>
            <person name="Howarth C."/>
            <person name="Imamovic A."/>
            <person name="Larimer J."/>
            <person name="McCowan C."/>
            <person name="Murphy C."/>
            <person name="Neiman D."/>
            <person name="Pearson M."/>
            <person name="Priest M."/>
            <person name="Roberts A."/>
            <person name="Saif S."/>
            <person name="Shea T."/>
            <person name="Sisk P."/>
            <person name="Sykes S."/>
            <person name="Wortman J."/>
            <person name="Nusbaum C."/>
            <person name="Birren B."/>
        </authorList>
    </citation>
    <scope>NUCLEOTIDE SEQUENCE [LARGE SCALE GENOMIC DNA]</scope>
    <source>
        <strain evidence="5 6">WiWa</strain>
    </source>
</reference>
<dbReference type="PATRIC" id="fig|1235804.3.peg.1116"/>
<keyword evidence="3" id="KW-0808">Transferase</keyword>
<evidence type="ECO:0000259" key="4">
    <source>
        <dbReference type="Pfam" id="PF08241"/>
    </source>
</evidence>
<dbReference type="PANTHER" id="PTHR44942:SF4">
    <property type="entry name" value="METHYLTRANSFERASE TYPE 11 DOMAIN-CONTAINING PROTEIN"/>
    <property type="match status" value="1"/>
</dbReference>
<evidence type="ECO:0000313" key="6">
    <source>
        <dbReference type="Proteomes" id="UP000012527"/>
    </source>
</evidence>
<dbReference type="CDD" id="cd02440">
    <property type="entry name" value="AdoMet_MTases"/>
    <property type="match status" value="1"/>
</dbReference>
<accession>N2BCI8</accession>
<dbReference type="Pfam" id="PF08241">
    <property type="entry name" value="Methyltransf_11"/>
    <property type="match status" value="1"/>
</dbReference>
<comment type="caution">
    <text evidence="5">The sequence shown here is derived from an EMBL/GenBank/DDBJ whole genome shotgun (WGS) entry which is preliminary data.</text>
</comment>
<comment type="similarity">
    <text evidence="1">Belongs to the methyltransferase superfamily.</text>
</comment>
<evidence type="ECO:0000256" key="1">
    <source>
        <dbReference type="ARBA" id="ARBA00008361"/>
    </source>
</evidence>
<dbReference type="InterPro" id="IPR013216">
    <property type="entry name" value="Methyltransf_11"/>
</dbReference>
<keyword evidence="2" id="KW-0489">Methyltransferase</keyword>
<dbReference type="InterPro" id="IPR029063">
    <property type="entry name" value="SAM-dependent_MTases_sf"/>
</dbReference>
<dbReference type="Gene3D" id="3.40.50.150">
    <property type="entry name" value="Vaccinia Virus protein VP39"/>
    <property type="match status" value="1"/>
</dbReference>
<protein>
    <recommendedName>
        <fullName evidence="4">Methyltransferase type 11 domain-containing protein</fullName>
    </recommendedName>
</protein>
<evidence type="ECO:0000256" key="2">
    <source>
        <dbReference type="ARBA" id="ARBA00022603"/>
    </source>
</evidence>
<dbReference type="AlphaFoldDB" id="N2BCI8"/>
<gene>
    <name evidence="5" type="ORF">C826_01023</name>
</gene>
<sequence>MKQGDFTEVAKHYHNRPAYSVMLLDKLIKCVNDTNKPLDKLRVVEVGAGTGKLTKILADDFGMNIRAVEPNDSMREEGKNYTKDSNISWCKGSGEDTGIESSSADWVIMASSFHWTDPKKSLPEFARILDDNYYHNVANNADNGGGGANLIKIPLHKTRQPILQQYGIRVI</sequence>
<proteinExistence type="inferred from homology"/>
<dbReference type="SUPFAM" id="SSF53335">
    <property type="entry name" value="S-adenosyl-L-methionine-dependent methyltransferases"/>
    <property type="match status" value="1"/>
</dbReference>
<evidence type="ECO:0000313" key="5">
    <source>
        <dbReference type="EMBL" id="EMZ39437.1"/>
    </source>
</evidence>
<dbReference type="GO" id="GO:0032259">
    <property type="term" value="P:methylation"/>
    <property type="evidence" value="ECO:0007669"/>
    <property type="project" value="UniProtKB-KW"/>
</dbReference>
<dbReference type="InterPro" id="IPR051052">
    <property type="entry name" value="Diverse_substrate_MTase"/>
</dbReference>
<dbReference type="EMBL" id="AQFW01000011">
    <property type="protein sequence ID" value="EMZ39437.1"/>
    <property type="molecule type" value="Genomic_DNA"/>
</dbReference>
<feature type="domain" description="Methyltransferase type 11" evidence="4">
    <location>
        <begin position="44"/>
        <end position="130"/>
    </location>
</feature>